<feature type="transmembrane region" description="Helical" evidence="8">
    <location>
        <begin position="61"/>
        <end position="81"/>
    </location>
</feature>
<keyword evidence="2" id="KW-1003">Cell membrane</keyword>
<feature type="transmembrane region" description="Helical" evidence="8">
    <location>
        <begin position="229"/>
        <end position="252"/>
    </location>
</feature>
<evidence type="ECO:0000256" key="7">
    <source>
        <dbReference type="RuleBase" id="RU000320"/>
    </source>
</evidence>
<feature type="transmembrane region" description="Helical" evidence="8">
    <location>
        <begin position="149"/>
        <end position="176"/>
    </location>
</feature>
<evidence type="ECO:0000256" key="5">
    <source>
        <dbReference type="ARBA" id="ARBA00023002"/>
    </source>
</evidence>
<evidence type="ECO:0000256" key="4">
    <source>
        <dbReference type="ARBA" id="ARBA00022989"/>
    </source>
</evidence>
<proteinExistence type="predicted"/>
<feature type="transmembrane region" description="Helical" evidence="8">
    <location>
        <begin position="116"/>
        <end position="137"/>
    </location>
</feature>
<sequence>MILLLLILPLPAALLAWLITSEDRRPLLLPVVAVPHFLLSLFCAVQADSRISGGWIDLDPLGAVVLLTISLLFLCCAWYAVGYLRHDRPDRSNRVLVPALLLCLAAMTLVCCARHLGLLWVAVAATTLTMAPLVYFNRNARSIEATWKYLMIGSVGIALALLGVYFLAYATLVAGLAGTLNLDDLLAVAPALDRGWLKAAFIFLLTGFGAKLGLAPLHTWKPDAYGEAPGLVGALLAGGLTNCGFLALMRVVQVMTAAGGDDRFFRQSLLAMGLFSMALAAVFLVRQADFKRLLAYSSVEHVGILALALGLGKGALFGMLLHLVGNGLLKGVMFLSSGNLHRAYGSKSTLGMRGALQVLPWSGSLFLAGFLAISAFPPSLIFLSELGIATSAFRQGNWLVGGLFLAILAVVFLGMAPTVLGMVLGPPSGNLPDTGFRDRLQNTLPPACLLLAVVLLTLWMPPFLGELLLQGADLLGGMP</sequence>
<evidence type="ECO:0000313" key="10">
    <source>
        <dbReference type="EMBL" id="CAH2030451.1"/>
    </source>
</evidence>
<evidence type="ECO:0000256" key="1">
    <source>
        <dbReference type="ARBA" id="ARBA00004651"/>
    </source>
</evidence>
<feature type="transmembrane region" description="Helical" evidence="8">
    <location>
        <begin position="93"/>
        <end position="110"/>
    </location>
</feature>
<keyword evidence="3 7" id="KW-0812">Transmembrane</keyword>
<feature type="transmembrane region" description="Helical" evidence="8">
    <location>
        <begin position="365"/>
        <end position="386"/>
    </location>
</feature>
<dbReference type="Proteomes" id="UP001295463">
    <property type="component" value="Chromosome"/>
</dbReference>
<comment type="subcellular location">
    <subcellularLocation>
        <location evidence="1">Cell membrane</location>
        <topology evidence="1">Multi-pass membrane protein</topology>
    </subcellularLocation>
    <subcellularLocation>
        <location evidence="7">Membrane</location>
        <topology evidence="7">Multi-pass membrane protein</topology>
    </subcellularLocation>
</comment>
<dbReference type="RefSeq" id="WP_305731387.1">
    <property type="nucleotide sequence ID" value="NZ_OW150024.1"/>
</dbReference>
<protein>
    <submittedName>
        <fullName evidence="10">Ech-hydrogenase-related complex, HyfF-like integral membrane subunit</fullName>
    </submittedName>
</protein>
<evidence type="ECO:0000259" key="9">
    <source>
        <dbReference type="Pfam" id="PF00361"/>
    </source>
</evidence>
<feature type="transmembrane region" description="Helical" evidence="8">
    <location>
        <begin position="444"/>
        <end position="469"/>
    </location>
</feature>
<evidence type="ECO:0000256" key="3">
    <source>
        <dbReference type="ARBA" id="ARBA00022692"/>
    </source>
</evidence>
<evidence type="ECO:0000313" key="11">
    <source>
        <dbReference type="Proteomes" id="UP001295463"/>
    </source>
</evidence>
<feature type="transmembrane region" description="Helical" evidence="8">
    <location>
        <begin position="196"/>
        <end position="217"/>
    </location>
</feature>
<evidence type="ECO:0000256" key="8">
    <source>
        <dbReference type="SAM" id="Phobius"/>
    </source>
</evidence>
<dbReference type="PANTHER" id="PTHR42682">
    <property type="entry name" value="HYDROGENASE-4 COMPONENT F"/>
    <property type="match status" value="1"/>
</dbReference>
<gene>
    <name evidence="10" type="ORF">GEAMG1_0639</name>
</gene>
<accession>A0ABM9D677</accession>
<keyword evidence="5" id="KW-0560">Oxidoreductase</keyword>
<dbReference type="EMBL" id="OW150024">
    <property type="protein sequence ID" value="CAH2030451.1"/>
    <property type="molecule type" value="Genomic_DNA"/>
</dbReference>
<feature type="domain" description="NADH:quinone oxidoreductase/Mrp antiporter transmembrane" evidence="9">
    <location>
        <begin position="113"/>
        <end position="402"/>
    </location>
</feature>
<dbReference type="Pfam" id="PF00361">
    <property type="entry name" value="Proton_antipo_M"/>
    <property type="match status" value="1"/>
</dbReference>
<keyword evidence="6 8" id="KW-0472">Membrane</keyword>
<name>A0ABM9D677_9BACT</name>
<dbReference type="InterPro" id="IPR052175">
    <property type="entry name" value="ComplexI-like_HydComp"/>
</dbReference>
<feature type="transmembrane region" description="Helical" evidence="8">
    <location>
        <begin position="304"/>
        <end position="325"/>
    </location>
</feature>
<feature type="transmembrane region" description="Helical" evidence="8">
    <location>
        <begin position="264"/>
        <end position="284"/>
    </location>
</feature>
<keyword evidence="4 8" id="KW-1133">Transmembrane helix</keyword>
<feature type="transmembrane region" description="Helical" evidence="8">
    <location>
        <begin position="398"/>
        <end position="424"/>
    </location>
</feature>
<dbReference type="InterPro" id="IPR001750">
    <property type="entry name" value="ND/Mrp_TM"/>
</dbReference>
<evidence type="ECO:0000256" key="6">
    <source>
        <dbReference type="ARBA" id="ARBA00023136"/>
    </source>
</evidence>
<dbReference type="InterPro" id="IPR003918">
    <property type="entry name" value="NADH_UbQ_OxRdtase"/>
</dbReference>
<evidence type="ECO:0000256" key="2">
    <source>
        <dbReference type="ARBA" id="ARBA00022475"/>
    </source>
</evidence>
<dbReference type="PANTHER" id="PTHR42682:SF5">
    <property type="entry name" value="HYDROGENASE-4 COMPONENT F"/>
    <property type="match status" value="1"/>
</dbReference>
<keyword evidence="11" id="KW-1185">Reference proteome</keyword>
<dbReference type="PRINTS" id="PR01437">
    <property type="entry name" value="NUOXDRDTASE4"/>
</dbReference>
<organism evidence="10 11">
    <name type="scientific">Trichlorobacter ammonificans</name>
    <dbReference type="NCBI Taxonomy" id="2916410"/>
    <lineage>
        <taxon>Bacteria</taxon>
        <taxon>Pseudomonadati</taxon>
        <taxon>Thermodesulfobacteriota</taxon>
        <taxon>Desulfuromonadia</taxon>
        <taxon>Geobacterales</taxon>
        <taxon>Geobacteraceae</taxon>
        <taxon>Trichlorobacter</taxon>
    </lineage>
</organism>
<reference evidence="10 11" key="1">
    <citation type="submission" date="2022-03" db="EMBL/GenBank/DDBJ databases">
        <authorList>
            <person name="Koch H."/>
        </authorList>
    </citation>
    <scope>NUCLEOTIDE SEQUENCE [LARGE SCALE GENOMIC DNA]</scope>
    <source>
        <strain evidence="10 11">G1</strain>
    </source>
</reference>